<keyword evidence="2" id="KW-1185">Reference proteome</keyword>
<evidence type="ECO:0000313" key="1">
    <source>
        <dbReference type="EMBL" id="KHN73589.1"/>
    </source>
</evidence>
<protein>
    <submittedName>
        <fullName evidence="1">Uncharacterized protein</fullName>
    </submittedName>
</protein>
<proteinExistence type="predicted"/>
<dbReference type="AlphaFoldDB" id="A0A0B2UWG7"/>
<comment type="caution">
    <text evidence="1">The sequence shown here is derived from an EMBL/GenBank/DDBJ whole genome shotgun (WGS) entry which is preliminary data.</text>
</comment>
<organism evidence="1 2">
    <name type="scientific">Toxocara canis</name>
    <name type="common">Canine roundworm</name>
    <dbReference type="NCBI Taxonomy" id="6265"/>
    <lineage>
        <taxon>Eukaryota</taxon>
        <taxon>Metazoa</taxon>
        <taxon>Ecdysozoa</taxon>
        <taxon>Nematoda</taxon>
        <taxon>Chromadorea</taxon>
        <taxon>Rhabditida</taxon>
        <taxon>Spirurina</taxon>
        <taxon>Ascaridomorpha</taxon>
        <taxon>Ascaridoidea</taxon>
        <taxon>Toxocaridae</taxon>
        <taxon>Toxocara</taxon>
    </lineage>
</organism>
<reference evidence="1 2" key="1">
    <citation type="submission" date="2014-11" db="EMBL/GenBank/DDBJ databases">
        <title>Genetic blueprint of the zoonotic pathogen Toxocara canis.</title>
        <authorList>
            <person name="Zhu X.-Q."/>
            <person name="Korhonen P.K."/>
            <person name="Cai H."/>
            <person name="Young N.D."/>
            <person name="Nejsum P."/>
            <person name="von Samson-Himmelstjerna G."/>
            <person name="Boag P.R."/>
            <person name="Tan P."/>
            <person name="Li Q."/>
            <person name="Min J."/>
            <person name="Yang Y."/>
            <person name="Wang X."/>
            <person name="Fang X."/>
            <person name="Hall R.S."/>
            <person name="Hofmann A."/>
            <person name="Sternberg P.W."/>
            <person name="Jex A.R."/>
            <person name="Gasser R.B."/>
        </authorList>
    </citation>
    <scope>NUCLEOTIDE SEQUENCE [LARGE SCALE GENOMIC DNA]</scope>
    <source>
        <strain evidence="1">PN_DK_2014</strain>
    </source>
</reference>
<dbReference type="EMBL" id="JPKZ01003101">
    <property type="protein sequence ID" value="KHN73589.1"/>
    <property type="molecule type" value="Genomic_DNA"/>
</dbReference>
<sequence>MSHVRAYKRCGTKSIQAGVVSAMVRQLFRAVVAAGWSHATVCSHRWCDRSVDAARR</sequence>
<name>A0A0B2UWG7_TOXCA</name>
<dbReference type="Proteomes" id="UP000031036">
    <property type="component" value="Unassembled WGS sequence"/>
</dbReference>
<gene>
    <name evidence="1" type="ORF">Tcan_06228</name>
</gene>
<accession>A0A0B2UWG7</accession>
<evidence type="ECO:0000313" key="2">
    <source>
        <dbReference type="Proteomes" id="UP000031036"/>
    </source>
</evidence>